<accession>A0A840Q8X0</accession>
<proteinExistence type="predicted"/>
<dbReference type="GO" id="GO:0030153">
    <property type="term" value="P:bacteriocin immunity"/>
    <property type="evidence" value="ECO:0007669"/>
    <property type="project" value="InterPro"/>
</dbReference>
<dbReference type="InterPro" id="IPR036471">
    <property type="entry name" value="Colicin_D_sf"/>
</dbReference>
<organism evidence="2 3">
    <name type="scientific">Saccharopolyspora phatthalungensis</name>
    <dbReference type="NCBI Taxonomy" id="664693"/>
    <lineage>
        <taxon>Bacteria</taxon>
        <taxon>Bacillati</taxon>
        <taxon>Actinomycetota</taxon>
        <taxon>Actinomycetes</taxon>
        <taxon>Pseudonocardiales</taxon>
        <taxon>Pseudonocardiaceae</taxon>
        <taxon>Saccharopolyspora</taxon>
    </lineage>
</organism>
<gene>
    <name evidence="2" type="ORF">BJ970_006581</name>
</gene>
<dbReference type="GO" id="GO:0015643">
    <property type="term" value="F:toxic substance binding"/>
    <property type="evidence" value="ECO:0007669"/>
    <property type="project" value="InterPro"/>
</dbReference>
<dbReference type="InterPro" id="IPR015287">
    <property type="entry name" value="Colicin_D_immunity_dom"/>
</dbReference>
<dbReference type="RefSeq" id="WP_184731114.1">
    <property type="nucleotide sequence ID" value="NZ_JACHIW010000002.1"/>
</dbReference>
<name>A0A840Q8X0_9PSEU</name>
<dbReference type="AlphaFoldDB" id="A0A840Q8X0"/>
<feature type="domain" description="Colicin D immunity protein" evidence="1">
    <location>
        <begin position="17"/>
        <end position="96"/>
    </location>
</feature>
<dbReference type="EMBL" id="JACHIW010000002">
    <property type="protein sequence ID" value="MBB5158982.1"/>
    <property type="molecule type" value="Genomic_DNA"/>
</dbReference>
<keyword evidence="3" id="KW-1185">Reference proteome</keyword>
<protein>
    <recommendedName>
        <fullName evidence="1">Colicin D immunity protein domain-containing protein</fullName>
    </recommendedName>
</protein>
<evidence type="ECO:0000259" key="1">
    <source>
        <dbReference type="Pfam" id="PF09204"/>
    </source>
</evidence>
<comment type="caution">
    <text evidence="2">The sequence shown here is derived from an EMBL/GenBank/DDBJ whole genome shotgun (WGS) entry which is preliminary data.</text>
</comment>
<evidence type="ECO:0000313" key="3">
    <source>
        <dbReference type="Proteomes" id="UP000584374"/>
    </source>
</evidence>
<evidence type="ECO:0000313" key="2">
    <source>
        <dbReference type="EMBL" id="MBB5158982.1"/>
    </source>
</evidence>
<sequence>MTRRKGKATMPDLQFLIVLIRDFVEHRISADEFESRYLTAFKAGTGDVADDDIFETLDGLFADVDAYVADPTLRTDPEDLDEEQLRACAARVLEKLVPPGNAGL</sequence>
<dbReference type="Proteomes" id="UP000584374">
    <property type="component" value="Unassembled WGS sequence"/>
</dbReference>
<reference evidence="2 3" key="1">
    <citation type="submission" date="2020-08" db="EMBL/GenBank/DDBJ databases">
        <title>Sequencing the genomes of 1000 actinobacteria strains.</title>
        <authorList>
            <person name="Klenk H.-P."/>
        </authorList>
    </citation>
    <scope>NUCLEOTIDE SEQUENCE [LARGE SCALE GENOMIC DNA]</scope>
    <source>
        <strain evidence="2 3">DSM 45584</strain>
    </source>
</reference>
<dbReference type="Pfam" id="PF09204">
    <property type="entry name" value="Colicin_immun"/>
    <property type="match status" value="1"/>
</dbReference>
<dbReference type="Gene3D" id="1.20.120.650">
    <property type="entry name" value="Colicin D"/>
    <property type="match status" value="1"/>
</dbReference>